<dbReference type="AlphaFoldDB" id="A0A1X3CLP2"/>
<dbReference type="OrthoDB" id="8606053at2"/>
<dbReference type="EMBL" id="LT906434">
    <property type="protein sequence ID" value="SNU80384.1"/>
    <property type="molecule type" value="Genomic_DNA"/>
</dbReference>
<dbReference type="EMBL" id="MTBM01000021">
    <property type="protein sequence ID" value="OSI08515.1"/>
    <property type="molecule type" value="Genomic_DNA"/>
</dbReference>
<dbReference type="Proteomes" id="UP000215033">
    <property type="component" value="Chromosome 1"/>
</dbReference>
<accession>A0A1X3CLP2</accession>
<keyword evidence="5" id="KW-1185">Reference proteome</keyword>
<evidence type="ECO:0000313" key="4">
    <source>
        <dbReference type="EMBL" id="SUA44625.1"/>
    </source>
</evidence>
<organism evidence="4 7">
    <name type="scientific">Neisseria zoodegmatis</name>
    <dbReference type="NCBI Taxonomy" id="326523"/>
    <lineage>
        <taxon>Bacteria</taxon>
        <taxon>Pseudomonadati</taxon>
        <taxon>Pseudomonadota</taxon>
        <taxon>Betaproteobacteria</taxon>
        <taxon>Neisseriales</taxon>
        <taxon>Neisseriaceae</taxon>
        <taxon>Neisseria</taxon>
    </lineage>
</organism>
<reference evidence="2 5" key="1">
    <citation type="submission" date="2017-01" db="EMBL/GenBank/DDBJ databases">
        <authorList>
            <person name="Wolfgang W.J."/>
            <person name="Cole J."/>
            <person name="Wroblewski D."/>
            <person name="Mcginnis J."/>
            <person name="Musser K.A."/>
        </authorList>
    </citation>
    <scope>NUCLEOTIDE SEQUENCE [LARGE SCALE GENOMIC DNA]</scope>
    <source>
        <strain evidence="2 5">DSM 21643</strain>
    </source>
</reference>
<feature type="chain" id="PRO_5044568016" description="Lipoprotein" evidence="1">
    <location>
        <begin position="20"/>
        <end position="149"/>
    </location>
</feature>
<dbReference type="Proteomes" id="UP000254055">
    <property type="component" value="Unassembled WGS sequence"/>
</dbReference>
<reference evidence="3 6" key="2">
    <citation type="submission" date="2017-06" db="EMBL/GenBank/DDBJ databases">
        <authorList>
            <consortium name="Pathogen Informatics"/>
        </authorList>
    </citation>
    <scope>NUCLEOTIDE SEQUENCE [LARGE SCALE GENOMIC DNA]</scope>
    <source>
        <strain evidence="3 6">NCTC12230</strain>
    </source>
</reference>
<gene>
    <name evidence="2" type="ORF">BWD10_11415</name>
    <name evidence="4" type="ORF">NCTC12229_02122</name>
    <name evidence="3" type="ORF">SAMEA4504057_01905</name>
</gene>
<evidence type="ECO:0000313" key="6">
    <source>
        <dbReference type="Proteomes" id="UP000215033"/>
    </source>
</evidence>
<evidence type="ECO:0008006" key="8">
    <source>
        <dbReference type="Google" id="ProtNLM"/>
    </source>
</evidence>
<evidence type="ECO:0000313" key="5">
    <source>
        <dbReference type="Proteomes" id="UP000193466"/>
    </source>
</evidence>
<name>A0A1X3CLP2_9NEIS</name>
<sequence>MKHKILAFTLLALGLSACGTTKVKVAENRSDELKTIQRVCIIPNPKRTPHGLEQVIARSLQNQGIEAEIVDVAANRQRLYEPECRYNLRYISAGSPEMIKKIAMILRTPDYHVANLGYNVNDEPEYRRSPNLQQQTDGIIARLLGKKAQ</sequence>
<proteinExistence type="predicted"/>
<protein>
    <recommendedName>
        <fullName evidence="8">Lipoprotein</fullName>
    </recommendedName>
</protein>
<dbReference type="Proteomes" id="UP000193466">
    <property type="component" value="Unassembled WGS sequence"/>
</dbReference>
<evidence type="ECO:0000256" key="1">
    <source>
        <dbReference type="SAM" id="SignalP"/>
    </source>
</evidence>
<dbReference type="RefSeq" id="WP_085364453.1">
    <property type="nucleotide sequence ID" value="NZ_LT906434.1"/>
</dbReference>
<feature type="signal peptide" evidence="1">
    <location>
        <begin position="1"/>
        <end position="19"/>
    </location>
</feature>
<dbReference type="EMBL" id="UGRS01000002">
    <property type="protein sequence ID" value="SUA44625.1"/>
    <property type="molecule type" value="Genomic_DNA"/>
</dbReference>
<evidence type="ECO:0000313" key="7">
    <source>
        <dbReference type="Proteomes" id="UP000254055"/>
    </source>
</evidence>
<dbReference type="PROSITE" id="PS51257">
    <property type="entry name" value="PROKAR_LIPOPROTEIN"/>
    <property type="match status" value="1"/>
</dbReference>
<reference evidence="4 7" key="3">
    <citation type="submission" date="2018-06" db="EMBL/GenBank/DDBJ databases">
        <authorList>
            <consortium name="Pathogen Informatics"/>
            <person name="Doyle S."/>
        </authorList>
    </citation>
    <scope>NUCLEOTIDE SEQUENCE [LARGE SCALE GENOMIC DNA]</scope>
    <source>
        <strain evidence="4 7">NCTC12229</strain>
    </source>
</reference>
<evidence type="ECO:0000313" key="2">
    <source>
        <dbReference type="EMBL" id="OSI08515.1"/>
    </source>
</evidence>
<dbReference type="KEGG" id="nzo:SAMEA4504057_1905"/>
<keyword evidence="1" id="KW-0732">Signal</keyword>
<dbReference type="STRING" id="326523.BWD10_11415"/>
<evidence type="ECO:0000313" key="3">
    <source>
        <dbReference type="EMBL" id="SNU80384.1"/>
    </source>
</evidence>